<dbReference type="AlphaFoldDB" id="A0AAD9HRL7"/>
<comment type="caution">
    <text evidence="2">The sequence shown here is derived from an EMBL/GenBank/DDBJ whole genome shotgun (WGS) entry which is preliminary data.</text>
</comment>
<gene>
    <name evidence="2" type="ORF">LX32DRAFT_25783</name>
</gene>
<protein>
    <submittedName>
        <fullName evidence="2">Uncharacterized protein</fullName>
    </submittedName>
</protein>
<feature type="region of interest" description="Disordered" evidence="1">
    <location>
        <begin position="49"/>
        <end position="129"/>
    </location>
</feature>
<sequence length="237" mass="26965">MIQEHSLNYGHPHMHCFSPLRPRFLTVSPSFSILSLSLSLSHANPLSISRHQNREDSKPNRLFSVTHLRPAPVRNRDAHTRVHLPSIKGKRKKEGQRKKKRKSQWKSGPLDSADEGPRKQRFNLRQGSGGEKLYSPLSLPQIVPGCAQRHDDAAACLSMIAACCCCRCRCRRPPSTPFLVFCYPAPRPRPEILLMNIIALNPHKRSSAVHPVNVMSQYVKPNTRHLWPVPYLNILMQ</sequence>
<keyword evidence="3" id="KW-1185">Reference proteome</keyword>
<name>A0AAD9HRL7_9PEZI</name>
<feature type="compositionally biased region" description="Basic residues" evidence="1">
    <location>
        <begin position="88"/>
        <end position="104"/>
    </location>
</feature>
<dbReference type="EMBL" id="MU842818">
    <property type="protein sequence ID" value="KAK2033910.1"/>
    <property type="molecule type" value="Genomic_DNA"/>
</dbReference>
<proteinExistence type="predicted"/>
<evidence type="ECO:0000313" key="3">
    <source>
        <dbReference type="Proteomes" id="UP001232148"/>
    </source>
</evidence>
<evidence type="ECO:0000256" key="1">
    <source>
        <dbReference type="SAM" id="MobiDB-lite"/>
    </source>
</evidence>
<reference evidence="2" key="1">
    <citation type="submission" date="2021-06" db="EMBL/GenBank/DDBJ databases">
        <title>Comparative genomics, transcriptomics and evolutionary studies reveal genomic signatures of adaptation to plant cell wall in hemibiotrophic fungi.</title>
        <authorList>
            <consortium name="DOE Joint Genome Institute"/>
            <person name="Baroncelli R."/>
            <person name="Diaz J.F."/>
            <person name="Benocci T."/>
            <person name="Peng M."/>
            <person name="Battaglia E."/>
            <person name="Haridas S."/>
            <person name="Andreopoulos W."/>
            <person name="Labutti K."/>
            <person name="Pangilinan J."/>
            <person name="Floch G.L."/>
            <person name="Makela M.R."/>
            <person name="Henrissat B."/>
            <person name="Grigoriev I.V."/>
            <person name="Crouch J.A."/>
            <person name="De Vries R.P."/>
            <person name="Sukno S.A."/>
            <person name="Thon M.R."/>
        </authorList>
    </citation>
    <scope>NUCLEOTIDE SEQUENCE</scope>
    <source>
        <strain evidence="2">MAFF235873</strain>
    </source>
</reference>
<organism evidence="2 3">
    <name type="scientific">Colletotrichum zoysiae</name>
    <dbReference type="NCBI Taxonomy" id="1216348"/>
    <lineage>
        <taxon>Eukaryota</taxon>
        <taxon>Fungi</taxon>
        <taxon>Dikarya</taxon>
        <taxon>Ascomycota</taxon>
        <taxon>Pezizomycotina</taxon>
        <taxon>Sordariomycetes</taxon>
        <taxon>Hypocreomycetidae</taxon>
        <taxon>Glomerellales</taxon>
        <taxon>Glomerellaceae</taxon>
        <taxon>Colletotrichum</taxon>
        <taxon>Colletotrichum graminicola species complex</taxon>
    </lineage>
</organism>
<accession>A0AAD9HRL7</accession>
<evidence type="ECO:0000313" key="2">
    <source>
        <dbReference type="EMBL" id="KAK2033910.1"/>
    </source>
</evidence>
<dbReference type="Proteomes" id="UP001232148">
    <property type="component" value="Unassembled WGS sequence"/>
</dbReference>